<evidence type="ECO:0000313" key="3">
    <source>
        <dbReference type="EMBL" id="CAD7264086.1"/>
    </source>
</evidence>
<accession>A0A7R9G2R8</accession>
<dbReference type="InterPro" id="IPR019734">
    <property type="entry name" value="TPR_rpt"/>
</dbReference>
<keyword evidence="2" id="KW-0539">Nucleus</keyword>
<dbReference type="InterPro" id="IPR039740">
    <property type="entry name" value="CNOT10"/>
</dbReference>
<dbReference type="GO" id="GO:0017148">
    <property type="term" value="P:negative regulation of translation"/>
    <property type="evidence" value="ECO:0007669"/>
    <property type="project" value="TreeGrafter"/>
</dbReference>
<keyword evidence="2" id="KW-0943">RNA-mediated gene silencing</keyword>
<dbReference type="SMART" id="SM00028">
    <property type="entry name" value="TPR"/>
    <property type="match status" value="4"/>
</dbReference>
<dbReference type="AlphaFoldDB" id="A0A7R9G2R8"/>
<dbReference type="GO" id="GO:0005634">
    <property type="term" value="C:nucleus"/>
    <property type="evidence" value="ECO:0007669"/>
    <property type="project" value="UniProtKB-SubCell"/>
</dbReference>
<dbReference type="GO" id="GO:0030014">
    <property type="term" value="C:CCR4-NOT complex"/>
    <property type="evidence" value="ECO:0007669"/>
    <property type="project" value="UniProtKB-UniRule"/>
</dbReference>
<dbReference type="SUPFAM" id="SSF48452">
    <property type="entry name" value="TPR-like"/>
    <property type="match status" value="2"/>
</dbReference>
<gene>
    <name evidence="3" type="ORF">TSIB3V08_LOCUS8148</name>
</gene>
<keyword evidence="2" id="KW-0963">Cytoplasm</keyword>
<reference evidence="3" key="1">
    <citation type="submission" date="2020-11" db="EMBL/GenBank/DDBJ databases">
        <authorList>
            <person name="Tran Van P."/>
        </authorList>
    </citation>
    <scope>NUCLEOTIDE SEQUENCE</scope>
</reference>
<dbReference type="GO" id="GO:0006402">
    <property type="term" value="P:mRNA catabolic process"/>
    <property type="evidence" value="ECO:0007669"/>
    <property type="project" value="TreeGrafter"/>
</dbReference>
<keyword evidence="2" id="KW-0805">Transcription regulation</keyword>
<name>A0A7R9G2R8_TIMSH</name>
<dbReference type="GO" id="GO:0031047">
    <property type="term" value="P:regulatory ncRNA-mediated gene silencing"/>
    <property type="evidence" value="ECO:0007669"/>
    <property type="project" value="UniProtKB-UniRule"/>
</dbReference>
<dbReference type="PANTHER" id="PTHR12979">
    <property type="entry name" value="CCR4-NOT TRANSCRIPTION COMPLEX SUBUNIT 10"/>
    <property type="match status" value="1"/>
</dbReference>
<dbReference type="PANTHER" id="PTHR12979:SF5">
    <property type="entry name" value="CCR4-NOT TRANSCRIPTION COMPLEX SUBUNIT 10"/>
    <property type="match status" value="1"/>
</dbReference>
<organism evidence="3">
    <name type="scientific">Timema shepardi</name>
    <name type="common">Walking stick</name>
    <dbReference type="NCBI Taxonomy" id="629360"/>
    <lineage>
        <taxon>Eukaryota</taxon>
        <taxon>Metazoa</taxon>
        <taxon>Ecdysozoa</taxon>
        <taxon>Arthropoda</taxon>
        <taxon>Hexapoda</taxon>
        <taxon>Insecta</taxon>
        <taxon>Pterygota</taxon>
        <taxon>Neoptera</taxon>
        <taxon>Polyneoptera</taxon>
        <taxon>Phasmatodea</taxon>
        <taxon>Timematodea</taxon>
        <taxon>Timematoidea</taxon>
        <taxon>Timematidae</taxon>
        <taxon>Timema</taxon>
    </lineage>
</organism>
<dbReference type="GO" id="GO:0005737">
    <property type="term" value="C:cytoplasm"/>
    <property type="evidence" value="ECO:0007669"/>
    <property type="project" value="UniProtKB-SubCell"/>
</dbReference>
<dbReference type="InterPro" id="IPR011990">
    <property type="entry name" value="TPR-like_helical_dom_sf"/>
</dbReference>
<sequence>MHLWADSALALKYPGERATRTGNSGVKIGTVGHLLAMSEKEGDGEKAKPAPPVISDQERDWAQAALTDFTKGSYGSCLQNLSKLEAARPQDTKVAHNKAVVEYYKTDLKKTDQFRKNMNAVCSQAHVNIEDLDSLEDVEHCVIYYNQAVLLYHLKQHSTALKIMNKIFSFIEPMEESLAHRVCLLLIELHLCTHQPEKALTLIAYIENQFVLTESSIGGEKDIKPLEKEHKEKKPVSMDAATEAFRMKLLQFRCRCYLMTHALKACKREIKTIITSGGLNMAAVFLKGNLEYQRGNYRKAIKVLNSIPPINLSFKETGESPAVLFYNNIGCIHHYMGKPNLACFYIFKALGENDAAMKSLPKPEPGEPYSGRPVHTVGSNKQYELMYNVGVCLLYGGQPIRAFDCLTEAIQVYHMNPRLWLRLAECCIMAHKQGNEHDFDIQSRKKDLVQGVVGSGIHRKLILNPSLSNDNCYSCEGQSYAIPVATLEFASLCLRNALLLLPDVQPEETLPVVPPSDGGEVPVVSAAPRGLYAAPSSPMEPHEVASLRCSVLADSAYVALCLGDSVVALGHAQNLLMQPKLSGVHRMLGHLYAAEALVLMDRIADSIEHLNADLIKDLSLVLPPSDTRDLERDKGEGEEHKPLKGWFPHSLPTARAVLQYNLAVAFAIRGELEKAGDTLKQVWLSKNVSCDIPVHVIMLALYIELQLGHADTSRSIIKQHAPQYRWTPSGFPEAGPLLVPTDNERNSDPSVTLTTENHIQPPLLNLRNIPVHLKLPGPATNNKRQVKFPKATEIAPQEKLIPVTMLLLLLQLH</sequence>
<comment type="function">
    <text evidence="2">Component of the CCR4-NOT complex which is one of the major cellular mRNA deadenylases and is linked to various cellular processes including bulk mRNA degradation, miRNA-mediated repression, translational repression during translational initiation and general transcription regulation.</text>
</comment>
<keyword evidence="2" id="KW-0810">Translation regulation</keyword>
<proteinExistence type="inferred from homology"/>
<dbReference type="Gene3D" id="1.25.40.10">
    <property type="entry name" value="Tetratricopeptide repeat domain"/>
    <property type="match status" value="1"/>
</dbReference>
<comment type="similarity">
    <text evidence="1 2">Belongs to the CNOT10 family.</text>
</comment>
<keyword evidence="2" id="KW-0804">Transcription</keyword>
<evidence type="ECO:0000256" key="2">
    <source>
        <dbReference type="RuleBase" id="RU367083"/>
    </source>
</evidence>
<protein>
    <recommendedName>
        <fullName evidence="2">CCR4-NOT transcription complex subunit 10</fullName>
    </recommendedName>
</protein>
<comment type="subcellular location">
    <subcellularLocation>
        <location evidence="2">Cytoplasm</location>
    </subcellularLocation>
    <subcellularLocation>
        <location evidence="2">Nucleus</location>
    </subcellularLocation>
</comment>
<evidence type="ECO:0000256" key="1">
    <source>
        <dbReference type="ARBA" id="ARBA00010080"/>
    </source>
</evidence>
<dbReference type="EMBL" id="OC004105">
    <property type="protein sequence ID" value="CAD7264086.1"/>
    <property type="molecule type" value="Genomic_DNA"/>
</dbReference>